<dbReference type="AlphaFoldDB" id="A0AAV6QIF3"/>
<gene>
    <name evidence="1" type="ORF">JOB18_045200</name>
</gene>
<dbReference type="EMBL" id="JAGKHQ010000017">
    <property type="protein sequence ID" value="KAG7490935.1"/>
    <property type="molecule type" value="Genomic_DNA"/>
</dbReference>
<protein>
    <submittedName>
        <fullName evidence="1">Uncharacterized protein</fullName>
    </submittedName>
</protein>
<comment type="caution">
    <text evidence="1">The sequence shown here is derived from an EMBL/GenBank/DDBJ whole genome shotgun (WGS) entry which is preliminary data.</text>
</comment>
<evidence type="ECO:0000313" key="2">
    <source>
        <dbReference type="Proteomes" id="UP000693946"/>
    </source>
</evidence>
<accession>A0AAV6QIF3</accession>
<sequence length="64" mass="6964">MNLTHTALVHKEKCLSLTLSPGQPAECGADEFEVAHSTSGPRRPEHSTCNSYLISLRCQHGCGR</sequence>
<name>A0AAV6QIF3_SOLSE</name>
<evidence type="ECO:0000313" key="1">
    <source>
        <dbReference type="EMBL" id="KAG7490935.1"/>
    </source>
</evidence>
<proteinExistence type="predicted"/>
<keyword evidence="2" id="KW-1185">Reference proteome</keyword>
<reference evidence="1 2" key="1">
    <citation type="journal article" date="2021" name="Sci. Rep.">
        <title>Chromosome anchoring in Senegalese sole (Solea senegalensis) reveals sex-associated markers and genome rearrangements in flatfish.</title>
        <authorList>
            <person name="Guerrero-Cozar I."/>
            <person name="Gomez-Garrido J."/>
            <person name="Berbel C."/>
            <person name="Martinez-Blanch J.F."/>
            <person name="Alioto T."/>
            <person name="Claros M.G."/>
            <person name="Gagnaire P.A."/>
            <person name="Manchado M."/>
        </authorList>
    </citation>
    <scope>NUCLEOTIDE SEQUENCE [LARGE SCALE GENOMIC DNA]</scope>
    <source>
        <strain evidence="1">Sse05_10M</strain>
    </source>
</reference>
<organism evidence="1 2">
    <name type="scientific">Solea senegalensis</name>
    <name type="common">Senegalese sole</name>
    <dbReference type="NCBI Taxonomy" id="28829"/>
    <lineage>
        <taxon>Eukaryota</taxon>
        <taxon>Metazoa</taxon>
        <taxon>Chordata</taxon>
        <taxon>Craniata</taxon>
        <taxon>Vertebrata</taxon>
        <taxon>Euteleostomi</taxon>
        <taxon>Actinopterygii</taxon>
        <taxon>Neopterygii</taxon>
        <taxon>Teleostei</taxon>
        <taxon>Neoteleostei</taxon>
        <taxon>Acanthomorphata</taxon>
        <taxon>Carangaria</taxon>
        <taxon>Pleuronectiformes</taxon>
        <taxon>Pleuronectoidei</taxon>
        <taxon>Soleidae</taxon>
        <taxon>Solea</taxon>
    </lineage>
</organism>
<dbReference type="Proteomes" id="UP000693946">
    <property type="component" value="Linkage Group LG5"/>
</dbReference>